<comment type="caution">
    <text evidence="1">The sequence shown here is derived from an EMBL/GenBank/DDBJ whole genome shotgun (WGS) entry which is preliminary data.</text>
</comment>
<gene>
    <name evidence="1" type="ORF">CUNI_LOCUS7356</name>
</gene>
<organism evidence="1 2">
    <name type="scientific">Candidula unifasciata</name>
    <dbReference type="NCBI Taxonomy" id="100452"/>
    <lineage>
        <taxon>Eukaryota</taxon>
        <taxon>Metazoa</taxon>
        <taxon>Spiralia</taxon>
        <taxon>Lophotrochozoa</taxon>
        <taxon>Mollusca</taxon>
        <taxon>Gastropoda</taxon>
        <taxon>Heterobranchia</taxon>
        <taxon>Euthyneura</taxon>
        <taxon>Panpulmonata</taxon>
        <taxon>Eupulmonata</taxon>
        <taxon>Stylommatophora</taxon>
        <taxon>Helicina</taxon>
        <taxon>Helicoidea</taxon>
        <taxon>Geomitridae</taxon>
        <taxon>Candidula</taxon>
    </lineage>
</organism>
<evidence type="ECO:0000313" key="2">
    <source>
        <dbReference type="Proteomes" id="UP000678393"/>
    </source>
</evidence>
<sequence length="54" mass="5849">YCTGSRVQHSQAIAMNEFVVKEIGIPVQLPPEITTPCDLIHQHNAVSFICAAIG</sequence>
<reference evidence="1" key="1">
    <citation type="submission" date="2021-04" db="EMBL/GenBank/DDBJ databases">
        <authorList>
            <consortium name="Molecular Ecology Group"/>
        </authorList>
    </citation>
    <scope>NUCLEOTIDE SEQUENCE</scope>
</reference>
<accession>A0A8S3Z073</accession>
<protein>
    <submittedName>
        <fullName evidence="1">Uncharacterized protein</fullName>
    </submittedName>
</protein>
<name>A0A8S3Z073_9EUPU</name>
<dbReference type="AlphaFoldDB" id="A0A8S3Z073"/>
<feature type="non-terminal residue" evidence="1">
    <location>
        <position position="1"/>
    </location>
</feature>
<feature type="non-terminal residue" evidence="1">
    <location>
        <position position="54"/>
    </location>
</feature>
<dbReference type="Proteomes" id="UP000678393">
    <property type="component" value="Unassembled WGS sequence"/>
</dbReference>
<keyword evidence="2" id="KW-1185">Reference proteome</keyword>
<proteinExistence type="predicted"/>
<dbReference type="EMBL" id="CAJHNH020001165">
    <property type="protein sequence ID" value="CAG5121798.1"/>
    <property type="molecule type" value="Genomic_DNA"/>
</dbReference>
<evidence type="ECO:0000313" key="1">
    <source>
        <dbReference type="EMBL" id="CAG5121798.1"/>
    </source>
</evidence>